<organism evidence="1">
    <name type="scientific">Pseudomonas phage HRDY3</name>
    <dbReference type="NCBI Taxonomy" id="3236930"/>
    <lineage>
        <taxon>Viruses</taxon>
    </lineage>
</organism>
<dbReference type="EMBL" id="PQ015379">
    <property type="protein sequence ID" value="XDJ15290.1"/>
    <property type="molecule type" value="Genomic_DNA"/>
</dbReference>
<proteinExistence type="predicted"/>
<protein>
    <submittedName>
        <fullName evidence="1">Uncharacterized protein</fullName>
    </submittedName>
</protein>
<sequence>MKTRVLYKDGCYIPQMRPTAWPFWYNITDDIFERESEELDCYNYDLNPDDVAEGCARRLVGNQKDFVGEVSYRSWKQRVRQFFMGAPGPCGPMGAMGAPGLDGPPGFSRSALDLQCPNPDCGKFVRDEPVQELVFDLKNGNEFSHTCAACNHGTTWRIVEGLPIPYPMLKDVCDAASGEWKAP</sequence>
<evidence type="ECO:0000313" key="1">
    <source>
        <dbReference type="EMBL" id="XDJ15290.1"/>
    </source>
</evidence>
<accession>A0AB39CEK7</accession>
<name>A0AB39CEK7_9VIRU</name>
<reference evidence="1" key="1">
    <citation type="submission" date="2024-07" db="EMBL/GenBank/DDBJ databases">
        <authorList>
            <person name="Bringhurst R.M."/>
            <person name="Homer T.E."/>
        </authorList>
    </citation>
    <scope>NUCLEOTIDE SEQUENCE</scope>
</reference>